<keyword evidence="1 5" id="KW-0808">Transferase</keyword>
<keyword evidence="3 5" id="KW-0547">Nucleotide-binding</keyword>
<dbReference type="HAMAP" id="MF_02114">
    <property type="entry name" value="CofC"/>
    <property type="match status" value="1"/>
</dbReference>
<gene>
    <name evidence="5" type="primary">fbiD</name>
    <name evidence="6" type="ORF">SAMN02745673_03488</name>
</gene>
<sequence length="215" mass="22054">MTTDQAGGEWTLVVPVKRLSAGKSRLAGFAGEHRGELALAVACDTVQAAVSCPSVVAVFVVTDDPLVARRVTDLGARVVPDPPEAGLNPALVHGAAHATALFPRAGTCALSADLPALRPGELERVLGAAVAHERSFLPDTPGVGTTLYATAPGAVFAPGFEGESRRRHRELGAVELAVEEVASVRRDVDTPADLAEAVALGVGPHTAKVLARLGL</sequence>
<keyword evidence="2 5" id="KW-0548">Nucleotidyltransferase</keyword>
<dbReference type="GO" id="GO:0043814">
    <property type="term" value="F:phospholactate guanylyltransferase activity"/>
    <property type="evidence" value="ECO:0007669"/>
    <property type="project" value="InterPro"/>
</dbReference>
<dbReference type="RefSeq" id="WP_078762742.1">
    <property type="nucleotide sequence ID" value="NZ_FUWS01000009.1"/>
</dbReference>
<feature type="binding site" evidence="5">
    <location>
        <position position="145"/>
    </location>
    <ligand>
        <name>phosphoenolpyruvate</name>
        <dbReference type="ChEBI" id="CHEBI:58702"/>
    </ligand>
</feature>
<dbReference type="Gene3D" id="3.90.550.10">
    <property type="entry name" value="Spore Coat Polysaccharide Biosynthesis Protein SpsA, Chain A"/>
    <property type="match status" value="1"/>
</dbReference>
<comment type="similarity">
    <text evidence="5">Belongs to the CofC family.</text>
</comment>
<evidence type="ECO:0000256" key="2">
    <source>
        <dbReference type="ARBA" id="ARBA00022695"/>
    </source>
</evidence>
<evidence type="ECO:0000313" key="7">
    <source>
        <dbReference type="Proteomes" id="UP000190637"/>
    </source>
</evidence>
<dbReference type="NCBIfam" id="TIGR03552">
    <property type="entry name" value="F420_cofC"/>
    <property type="match status" value="1"/>
</dbReference>
<evidence type="ECO:0000256" key="3">
    <source>
        <dbReference type="ARBA" id="ARBA00022741"/>
    </source>
</evidence>
<dbReference type="GO" id="GO:0005525">
    <property type="term" value="F:GTP binding"/>
    <property type="evidence" value="ECO:0007669"/>
    <property type="project" value="UniProtKB-KW"/>
</dbReference>
<reference evidence="6 7" key="1">
    <citation type="submission" date="2017-02" db="EMBL/GenBank/DDBJ databases">
        <authorList>
            <person name="Peterson S.W."/>
        </authorList>
    </citation>
    <scope>NUCLEOTIDE SEQUENCE [LARGE SCALE GENOMIC DNA]</scope>
    <source>
        <strain evidence="6 7">DSM 45154</strain>
    </source>
</reference>
<protein>
    <recommendedName>
        <fullName evidence="5">Phosphoenolpyruvate guanylyltransferase</fullName>
        <shortName evidence="5">PEP guanylyltransferase</shortName>
        <ecNumber evidence="5">2.7.7.105</ecNumber>
    </recommendedName>
</protein>
<dbReference type="PANTHER" id="PTHR40392:SF1">
    <property type="entry name" value="2-PHOSPHO-L-LACTATE GUANYLYLTRANSFERASE"/>
    <property type="match status" value="1"/>
</dbReference>
<keyword evidence="7" id="KW-1185">Reference proteome</keyword>
<feature type="binding site" evidence="5">
    <location>
        <position position="164"/>
    </location>
    <ligand>
        <name>phosphoenolpyruvate</name>
        <dbReference type="ChEBI" id="CHEBI:58702"/>
    </ligand>
</feature>
<dbReference type="UniPathway" id="UPA00071"/>
<dbReference type="Pfam" id="PF01983">
    <property type="entry name" value="CofC"/>
    <property type="match status" value="1"/>
</dbReference>
<accession>A0A1T4SFC5</accession>
<evidence type="ECO:0000313" key="6">
    <source>
        <dbReference type="EMBL" id="SKA26892.1"/>
    </source>
</evidence>
<organism evidence="6 7">
    <name type="scientific">Marinactinospora thermotolerans DSM 45154</name>
    <dbReference type="NCBI Taxonomy" id="1122192"/>
    <lineage>
        <taxon>Bacteria</taxon>
        <taxon>Bacillati</taxon>
        <taxon>Actinomycetota</taxon>
        <taxon>Actinomycetes</taxon>
        <taxon>Streptosporangiales</taxon>
        <taxon>Nocardiopsidaceae</taxon>
        <taxon>Marinactinospora</taxon>
    </lineage>
</organism>
<dbReference type="STRING" id="1122192.SAMN02745673_03488"/>
<comment type="caution">
    <text evidence="5">Lacks conserved residue(s) required for the propagation of feature annotation.</text>
</comment>
<dbReference type="GO" id="GO:0052645">
    <property type="term" value="P:F420-0 metabolic process"/>
    <property type="evidence" value="ECO:0007669"/>
    <property type="project" value="UniProtKB-UniRule"/>
</dbReference>
<name>A0A1T4SFC5_9ACTN</name>
<dbReference type="InterPro" id="IPR029044">
    <property type="entry name" value="Nucleotide-diphossugar_trans"/>
</dbReference>
<dbReference type="SUPFAM" id="SSF53448">
    <property type="entry name" value="Nucleotide-diphospho-sugar transferases"/>
    <property type="match status" value="1"/>
</dbReference>
<dbReference type="PANTHER" id="PTHR40392">
    <property type="entry name" value="2-PHOSPHO-L-LACTATE GUANYLYLTRANSFERASE"/>
    <property type="match status" value="1"/>
</dbReference>
<proteinExistence type="inferred from homology"/>
<comment type="pathway">
    <text evidence="5">Cofactor biosynthesis; coenzyme F420 biosynthesis.</text>
</comment>
<evidence type="ECO:0000256" key="4">
    <source>
        <dbReference type="ARBA" id="ARBA00023134"/>
    </source>
</evidence>
<dbReference type="OrthoDB" id="9151145at2"/>
<dbReference type="AlphaFoldDB" id="A0A1T4SFC5"/>
<dbReference type="EMBL" id="FUWS01000009">
    <property type="protein sequence ID" value="SKA26892.1"/>
    <property type="molecule type" value="Genomic_DNA"/>
</dbReference>
<keyword evidence="4 5" id="KW-0342">GTP-binding</keyword>
<dbReference type="Proteomes" id="UP000190637">
    <property type="component" value="Unassembled WGS sequence"/>
</dbReference>
<comment type="catalytic activity">
    <reaction evidence="5">
        <text>phosphoenolpyruvate + GTP + H(+) = enolpyruvoyl-2-diphospho-5'-guanosine + diphosphate</text>
        <dbReference type="Rhea" id="RHEA:30519"/>
        <dbReference type="ChEBI" id="CHEBI:15378"/>
        <dbReference type="ChEBI" id="CHEBI:33019"/>
        <dbReference type="ChEBI" id="CHEBI:37565"/>
        <dbReference type="ChEBI" id="CHEBI:58702"/>
        <dbReference type="ChEBI" id="CHEBI:143701"/>
        <dbReference type="EC" id="2.7.7.105"/>
    </reaction>
</comment>
<evidence type="ECO:0000256" key="1">
    <source>
        <dbReference type="ARBA" id="ARBA00022679"/>
    </source>
</evidence>
<evidence type="ECO:0000256" key="5">
    <source>
        <dbReference type="HAMAP-Rule" id="MF_02114"/>
    </source>
</evidence>
<dbReference type="InterPro" id="IPR002835">
    <property type="entry name" value="CofC"/>
</dbReference>
<comment type="function">
    <text evidence="5">Guanylyltransferase that catalyzes the activation of phosphoenolpyruvate (PEP) as enolpyruvoyl-2-diphospho-5'-guanosine, via the condensation of PEP with GTP. It is involved in the biosynthesis of coenzyme F420, a hydride carrier cofactor.</text>
</comment>
<dbReference type="EC" id="2.7.7.105" evidence="5"/>